<gene>
    <name evidence="2" type="ORF">X797_000797</name>
</gene>
<evidence type="ECO:0000256" key="1">
    <source>
        <dbReference type="SAM" id="Phobius"/>
    </source>
</evidence>
<dbReference type="HOGENOM" id="CLU_1315674_0_0_1"/>
<dbReference type="Proteomes" id="UP000030151">
    <property type="component" value="Unassembled WGS sequence"/>
</dbReference>
<sequence>MPVRVRRPTAKGETPMWPKGVVVPGFGLEAEGYSAGLARRVCIMNKMANGKGGVCHQPSLMTVPSYQWRVGCRLICIICHDISGRRQHSPGWCRAKRASTPASPPWSLYDAVFHDITRSAEYRAACGRWSPPDQRFSVLSKVMRPPHQVRGPPVAKQGKQSLVAEQTVNAAGTQTLAIAYWRISFVTWSSWAVFCGCGLAVLVTGKKLK</sequence>
<dbReference type="EMBL" id="JELW01000001">
    <property type="protein sequence ID" value="EXV06080.1"/>
    <property type="molecule type" value="Genomic_DNA"/>
</dbReference>
<organism evidence="2 3">
    <name type="scientific">Metarhizium robertsii</name>
    <dbReference type="NCBI Taxonomy" id="568076"/>
    <lineage>
        <taxon>Eukaryota</taxon>
        <taxon>Fungi</taxon>
        <taxon>Dikarya</taxon>
        <taxon>Ascomycota</taxon>
        <taxon>Pezizomycotina</taxon>
        <taxon>Sordariomycetes</taxon>
        <taxon>Hypocreomycetidae</taxon>
        <taxon>Hypocreales</taxon>
        <taxon>Clavicipitaceae</taxon>
        <taxon>Metarhizium</taxon>
    </lineage>
</organism>
<feature type="transmembrane region" description="Helical" evidence="1">
    <location>
        <begin position="179"/>
        <end position="203"/>
    </location>
</feature>
<comment type="caution">
    <text evidence="2">The sequence shown here is derived from an EMBL/GenBank/DDBJ whole genome shotgun (WGS) entry which is preliminary data.</text>
</comment>
<name>A0A0A1V899_9HYPO</name>
<dbReference type="AlphaFoldDB" id="A0A0A1V899"/>
<protein>
    <submittedName>
        <fullName evidence="2">Uncharacterized protein</fullName>
    </submittedName>
</protein>
<keyword evidence="1" id="KW-0812">Transmembrane</keyword>
<evidence type="ECO:0000313" key="2">
    <source>
        <dbReference type="EMBL" id="EXV06080.1"/>
    </source>
</evidence>
<proteinExistence type="predicted"/>
<keyword evidence="1" id="KW-1133">Transmembrane helix</keyword>
<keyword evidence="1" id="KW-0472">Membrane</keyword>
<accession>A0A0A1V899</accession>
<evidence type="ECO:0000313" key="3">
    <source>
        <dbReference type="Proteomes" id="UP000030151"/>
    </source>
</evidence>
<reference evidence="2 3" key="1">
    <citation type="submission" date="2014-02" db="EMBL/GenBank/DDBJ databases">
        <title>The genome sequence of the entomopathogenic fungus Metarhizium robertsii ARSEF 2575.</title>
        <authorList>
            <person name="Giuliano Garisto Donzelli B."/>
            <person name="Roe B.A."/>
            <person name="Macmil S.L."/>
            <person name="Krasnoff S.B."/>
            <person name="Gibson D.M."/>
        </authorList>
    </citation>
    <scope>NUCLEOTIDE SEQUENCE [LARGE SCALE GENOMIC DNA]</scope>
    <source>
        <strain evidence="2 3">ARSEF 2575</strain>
    </source>
</reference>